<proteinExistence type="predicted"/>
<protein>
    <submittedName>
        <fullName evidence="3">Uncharacterized protein</fullName>
    </submittedName>
</protein>
<sequence>MGPSQQQQGSVPPLQQQLSAPSSANHHGGVDMSPVYSSFPFPPPHGSHMATGLSSSRGNPLPYPSRQDVIGMSLPGNFGGPQLSFGRKYPCKACTVASCRRPCDVGGAIKKSAVGRSLPAAAALYTSCGGHLVVRRRSPAWSAPTRDACAVKFFARAYSATNEPVAGIATVDSRRLDARPVDLGCFSCPIRRAKTNIRPGAQWTSLHCVALSLSLSLGGLSVRPLVAALSACLLSDRTKRRTPNAVLSLVSGIGACPLSPLSFRRGRAISSLMRPTAAPYCKRRTAATGRSALRQPPAAPVVVGFDAPPSSPFLPP</sequence>
<keyword evidence="2" id="KW-1185">Reference proteome</keyword>
<feature type="compositionally biased region" description="Low complexity" evidence="1">
    <location>
        <begin position="1"/>
        <end position="19"/>
    </location>
</feature>
<evidence type="ECO:0000256" key="1">
    <source>
        <dbReference type="SAM" id="MobiDB-lite"/>
    </source>
</evidence>
<reference evidence="3" key="1">
    <citation type="submission" date="2022-11" db="UniProtKB">
        <authorList>
            <consortium name="WormBaseParasite"/>
        </authorList>
    </citation>
    <scope>IDENTIFICATION</scope>
</reference>
<evidence type="ECO:0000313" key="3">
    <source>
        <dbReference type="WBParaSite" id="PSAMB.scaffold5662size11163.g27054.t1"/>
    </source>
</evidence>
<dbReference type="AlphaFoldDB" id="A0A914X1S5"/>
<accession>A0A914X1S5</accession>
<dbReference type="Proteomes" id="UP000887566">
    <property type="component" value="Unplaced"/>
</dbReference>
<organism evidence="2 3">
    <name type="scientific">Plectus sambesii</name>
    <dbReference type="NCBI Taxonomy" id="2011161"/>
    <lineage>
        <taxon>Eukaryota</taxon>
        <taxon>Metazoa</taxon>
        <taxon>Ecdysozoa</taxon>
        <taxon>Nematoda</taxon>
        <taxon>Chromadorea</taxon>
        <taxon>Plectida</taxon>
        <taxon>Plectina</taxon>
        <taxon>Plectoidea</taxon>
        <taxon>Plectidae</taxon>
        <taxon>Plectus</taxon>
    </lineage>
</organism>
<dbReference type="WBParaSite" id="PSAMB.scaffold5662size11163.g27054.t1">
    <property type="protein sequence ID" value="PSAMB.scaffold5662size11163.g27054.t1"/>
    <property type="gene ID" value="PSAMB.scaffold5662size11163.g27054"/>
</dbReference>
<evidence type="ECO:0000313" key="2">
    <source>
        <dbReference type="Proteomes" id="UP000887566"/>
    </source>
</evidence>
<feature type="region of interest" description="Disordered" evidence="1">
    <location>
        <begin position="1"/>
        <end position="67"/>
    </location>
</feature>
<name>A0A914X1S5_9BILA</name>